<keyword evidence="4" id="KW-0963">Cytoplasm</keyword>
<protein>
    <recommendedName>
        <fullName evidence="3">Leucine-rich repeat-containing protein 14</fullName>
    </recommendedName>
</protein>
<reference evidence="7" key="1">
    <citation type="journal article" date="2022" name="bioRxiv">
        <title>Sequencing and chromosome-scale assembly of the giantPleurodeles waltlgenome.</title>
        <authorList>
            <person name="Brown T."/>
            <person name="Elewa A."/>
            <person name="Iarovenko S."/>
            <person name="Subramanian E."/>
            <person name="Araus A.J."/>
            <person name="Petzold A."/>
            <person name="Susuki M."/>
            <person name="Suzuki K.-i.T."/>
            <person name="Hayashi T."/>
            <person name="Toyoda A."/>
            <person name="Oliveira C."/>
            <person name="Osipova E."/>
            <person name="Leigh N.D."/>
            <person name="Simon A."/>
            <person name="Yun M.H."/>
        </authorList>
    </citation>
    <scope>NUCLEOTIDE SEQUENCE</scope>
    <source>
        <strain evidence="7">20211129_DDA</strain>
        <tissue evidence="7">Liver</tissue>
    </source>
</reference>
<proteinExistence type="inferred from homology"/>
<dbReference type="GO" id="GO:0005737">
    <property type="term" value="C:cytoplasm"/>
    <property type="evidence" value="ECO:0007669"/>
    <property type="project" value="UniProtKB-SubCell"/>
</dbReference>
<keyword evidence="5" id="KW-0433">Leucine-rich repeat</keyword>
<comment type="subcellular location">
    <subcellularLocation>
        <location evidence="1">Cytoplasm</location>
    </subcellularLocation>
</comment>
<evidence type="ECO:0000256" key="1">
    <source>
        <dbReference type="ARBA" id="ARBA00004496"/>
    </source>
</evidence>
<evidence type="ECO:0000256" key="2">
    <source>
        <dbReference type="ARBA" id="ARBA00009552"/>
    </source>
</evidence>
<keyword evidence="6" id="KW-0677">Repeat</keyword>
<dbReference type="SUPFAM" id="SSF52047">
    <property type="entry name" value="RNI-like"/>
    <property type="match status" value="1"/>
</dbReference>
<evidence type="ECO:0000256" key="6">
    <source>
        <dbReference type="ARBA" id="ARBA00022737"/>
    </source>
</evidence>
<dbReference type="InterPro" id="IPR001611">
    <property type="entry name" value="Leu-rich_rpt"/>
</dbReference>
<comment type="similarity">
    <text evidence="2">Belongs to the PRAME family. LRRC14 subfamily.</text>
</comment>
<dbReference type="InterPro" id="IPR032675">
    <property type="entry name" value="LRR_dom_sf"/>
</dbReference>
<organism evidence="7 8">
    <name type="scientific">Pleurodeles waltl</name>
    <name type="common">Iberian ribbed newt</name>
    <dbReference type="NCBI Taxonomy" id="8319"/>
    <lineage>
        <taxon>Eukaryota</taxon>
        <taxon>Metazoa</taxon>
        <taxon>Chordata</taxon>
        <taxon>Craniata</taxon>
        <taxon>Vertebrata</taxon>
        <taxon>Euteleostomi</taxon>
        <taxon>Amphibia</taxon>
        <taxon>Batrachia</taxon>
        <taxon>Caudata</taxon>
        <taxon>Salamandroidea</taxon>
        <taxon>Salamandridae</taxon>
        <taxon>Pleurodelinae</taxon>
        <taxon>Pleurodeles</taxon>
    </lineage>
</organism>
<name>A0AAV7V2V0_PLEWA</name>
<dbReference type="Gene3D" id="3.80.10.10">
    <property type="entry name" value="Ribonuclease Inhibitor"/>
    <property type="match status" value="1"/>
</dbReference>
<evidence type="ECO:0000313" key="7">
    <source>
        <dbReference type="EMBL" id="KAJ1194894.1"/>
    </source>
</evidence>
<dbReference type="AlphaFoldDB" id="A0AAV7V2V0"/>
<keyword evidence="8" id="KW-1185">Reference proteome</keyword>
<gene>
    <name evidence="7" type="ORF">NDU88_004179</name>
</gene>
<dbReference type="PANTHER" id="PTHR14224">
    <property type="entry name" value="SIMILAR TO PREFERENTIALLY EXPRESSED ANTIGEN IN MELANOMA-LIKE 3"/>
    <property type="match status" value="1"/>
</dbReference>
<accession>A0AAV7V2V0</accession>
<evidence type="ECO:0000256" key="5">
    <source>
        <dbReference type="ARBA" id="ARBA00022614"/>
    </source>
</evidence>
<evidence type="ECO:0000256" key="3">
    <source>
        <dbReference type="ARBA" id="ARBA00014228"/>
    </source>
</evidence>
<dbReference type="EMBL" id="JANPWB010000004">
    <property type="protein sequence ID" value="KAJ1194894.1"/>
    <property type="molecule type" value="Genomic_DNA"/>
</dbReference>
<comment type="caution">
    <text evidence="7">The sequence shown here is derived from an EMBL/GenBank/DDBJ whole genome shotgun (WGS) entry which is preliminary data.</text>
</comment>
<evidence type="ECO:0000313" key="8">
    <source>
        <dbReference type="Proteomes" id="UP001066276"/>
    </source>
</evidence>
<evidence type="ECO:0000256" key="4">
    <source>
        <dbReference type="ARBA" id="ARBA00022490"/>
    </source>
</evidence>
<dbReference type="Proteomes" id="UP001066276">
    <property type="component" value="Chromosome 2_2"/>
</dbReference>
<dbReference type="PROSITE" id="PS51450">
    <property type="entry name" value="LRR"/>
    <property type="match status" value="1"/>
</dbReference>
<dbReference type="InterPro" id="IPR050694">
    <property type="entry name" value="LRRC14/PRAME"/>
</dbReference>
<dbReference type="PANTHER" id="PTHR14224:SF9">
    <property type="entry name" value="LEUCINE-RICH REPEAT-CONTAINING PROTEIN 14"/>
    <property type="match status" value="1"/>
</dbReference>
<sequence length="508" mass="57230">MCSLVFLCAKKVVSDHSSIRKALDFIPKELFPVLFKAAFVDKKTLVLHDLVHRWPFSVLSFQKLLQNTGGPDFQEKPSKLCVQTVVLGVIAYLNESLKLGDQQHNARRQQLRLLDMTGLQDGGTDPEAVSLWSQTVALAKACIEVSKRQREEAKRAWKRRKGMGNALVPAPALKDQMYVEVRMDLFVNSTSSGVLREALQVSTSSPLRLKCRDFRAEELPIRSTVELLELLDSGSVRQVDLRFNNLGLSGLNMLLPYMAKFKGLLSLKLPYNNIDVRRLSAEMDKGLQSFATELGRLSSLKELNLGSSRLSGRLRQLLSCLHNPLESLELEFCYLLPSDISYLSESIHASSLKKLDLSGNNLSDLVQQPFKRLLSQVSSTLIYLDIMECKLTDAHLGAILPSLCLCKKLRYLGLYWNPVSCQGLKTLLLHTIALVDLQLVIYPCPVDCYDDSLPRHPSLSHNRHGILMHEKLAQLTGDLHLMLAEAQRTDMIWTTDLYKDKALEYLNL</sequence>